<gene>
    <name evidence="8" type="primary">LOC111595719</name>
</gene>
<dbReference type="PANTHER" id="PTHR31548">
    <property type="entry name" value="CLARIN"/>
    <property type="match status" value="1"/>
</dbReference>
<name>A0A6J1LEB5_DROHY</name>
<evidence type="ECO:0000313" key="8">
    <source>
        <dbReference type="RefSeq" id="XP_023165338.1"/>
    </source>
</evidence>
<keyword evidence="3 6" id="KW-0812">Transmembrane</keyword>
<organism evidence="7 8">
    <name type="scientific">Drosophila hydei</name>
    <name type="common">Fruit fly</name>
    <dbReference type="NCBI Taxonomy" id="7224"/>
    <lineage>
        <taxon>Eukaryota</taxon>
        <taxon>Metazoa</taxon>
        <taxon>Ecdysozoa</taxon>
        <taxon>Arthropoda</taxon>
        <taxon>Hexapoda</taxon>
        <taxon>Insecta</taxon>
        <taxon>Pterygota</taxon>
        <taxon>Neoptera</taxon>
        <taxon>Endopterygota</taxon>
        <taxon>Diptera</taxon>
        <taxon>Brachycera</taxon>
        <taxon>Muscomorpha</taxon>
        <taxon>Ephydroidea</taxon>
        <taxon>Drosophilidae</taxon>
        <taxon>Drosophila</taxon>
    </lineage>
</organism>
<dbReference type="OMA" id="HLGYSFY"/>
<accession>A0A6J1LEB5</accession>
<evidence type="ECO:0000313" key="7">
    <source>
        <dbReference type="Proteomes" id="UP000504633"/>
    </source>
</evidence>
<protein>
    <submittedName>
        <fullName evidence="8">Uncharacterized protein LOC111595719</fullName>
    </submittedName>
</protein>
<comment type="similarity">
    <text evidence="2">Belongs to the clarin family.</text>
</comment>
<keyword evidence="4 6" id="KW-1133">Transmembrane helix</keyword>
<evidence type="ECO:0000256" key="5">
    <source>
        <dbReference type="ARBA" id="ARBA00023136"/>
    </source>
</evidence>
<feature type="transmembrane region" description="Helical" evidence="6">
    <location>
        <begin position="158"/>
        <end position="181"/>
    </location>
</feature>
<proteinExistence type="inferred from homology"/>
<feature type="transmembrane region" description="Helical" evidence="6">
    <location>
        <begin position="120"/>
        <end position="146"/>
    </location>
</feature>
<dbReference type="RefSeq" id="XP_023165338.1">
    <property type="nucleotide sequence ID" value="XM_023309570.2"/>
</dbReference>
<evidence type="ECO:0000256" key="1">
    <source>
        <dbReference type="ARBA" id="ARBA00004141"/>
    </source>
</evidence>
<dbReference type="AlphaFoldDB" id="A0A6J1LEB5"/>
<dbReference type="PANTHER" id="PTHR31548:SF1">
    <property type="entry name" value="LD47387P"/>
    <property type="match status" value="1"/>
</dbReference>
<evidence type="ECO:0000256" key="2">
    <source>
        <dbReference type="ARBA" id="ARBA00005787"/>
    </source>
</evidence>
<dbReference type="GO" id="GO:0007605">
    <property type="term" value="P:sensory perception of sound"/>
    <property type="evidence" value="ECO:0007669"/>
    <property type="project" value="UniProtKB-ARBA"/>
</dbReference>
<dbReference type="KEGG" id="dhe:111595719"/>
<sequence>MLMIQRYIEENSCDHYNDSICVPSRKSTFARSIRMSLRTRVLVFSTFFGSCLAIGLLLTSMTTNHWVRAYPRRTNSTEAKGDVNFGLFYGNQNLNPGFGVRNNQVNVYSFIRSEHGETSFWLWLLTTLGTGFGLLASAISAIAAVLKAAASEKKGINMMLLLASNVSSACAQVIAFLSWLIQFYQYLIHNVLLTEHQKQHWYSTGLANLGYSFYLVVISTIVVLINITVLIYARRRELRERHRSDPLNKDKNQAAIMLY</sequence>
<dbReference type="Gene3D" id="1.20.140.150">
    <property type="match status" value="1"/>
</dbReference>
<evidence type="ECO:0000256" key="3">
    <source>
        <dbReference type="ARBA" id="ARBA00022692"/>
    </source>
</evidence>
<keyword evidence="7" id="KW-1185">Reference proteome</keyword>
<feature type="transmembrane region" description="Helical" evidence="6">
    <location>
        <begin position="41"/>
        <end position="61"/>
    </location>
</feature>
<dbReference type="Proteomes" id="UP000504633">
    <property type="component" value="Unplaced"/>
</dbReference>
<feature type="transmembrane region" description="Helical" evidence="6">
    <location>
        <begin position="211"/>
        <end position="233"/>
    </location>
</feature>
<dbReference type="GO" id="GO:0016020">
    <property type="term" value="C:membrane"/>
    <property type="evidence" value="ECO:0007669"/>
    <property type="project" value="UniProtKB-SubCell"/>
</dbReference>
<dbReference type="InterPro" id="IPR026748">
    <property type="entry name" value="Clarin"/>
</dbReference>
<keyword evidence="5 6" id="KW-0472">Membrane</keyword>
<evidence type="ECO:0000256" key="6">
    <source>
        <dbReference type="SAM" id="Phobius"/>
    </source>
</evidence>
<dbReference type="OrthoDB" id="10012538at2759"/>
<comment type="subcellular location">
    <subcellularLocation>
        <location evidence="1">Membrane</location>
        <topology evidence="1">Multi-pass membrane protein</topology>
    </subcellularLocation>
</comment>
<reference evidence="8" key="1">
    <citation type="submission" date="2025-08" db="UniProtKB">
        <authorList>
            <consortium name="RefSeq"/>
        </authorList>
    </citation>
    <scope>IDENTIFICATION</scope>
    <source>
        <strain evidence="8">15085-1641.00</strain>
        <tissue evidence="8">Whole body</tissue>
    </source>
</reference>
<dbReference type="GeneID" id="111595719"/>
<evidence type="ECO:0000256" key="4">
    <source>
        <dbReference type="ARBA" id="ARBA00022989"/>
    </source>
</evidence>